<reference evidence="3 4" key="1">
    <citation type="submission" date="2019-08" db="EMBL/GenBank/DDBJ databases">
        <title>Draft genome sequences of two oriental melons (Cucumis melo L. var makuwa).</title>
        <authorList>
            <person name="Kwon S.-Y."/>
        </authorList>
    </citation>
    <scope>NUCLEOTIDE SEQUENCE [LARGE SCALE GENOMIC DNA]</scope>
    <source>
        <strain evidence="4">cv. Chang Bougi</strain>
        <strain evidence="3">cv. SW 3</strain>
        <tissue evidence="2">Leaf</tissue>
    </source>
</reference>
<sequence length="127" mass="13844">MVDAGPKIAEVFNCLNNVYNYQATLVRVSRLARVSHLPEPPSAFQSSRLAVSPIFQAGHSQPDCLSVFFGYTKDQFVLGVPLGSSKTIYVPTGSQIARVKGRASSEAEVEVRARASWRLTRSDCGEP</sequence>
<evidence type="ECO:0000313" key="2">
    <source>
        <dbReference type="EMBL" id="TYK17825.1"/>
    </source>
</evidence>
<evidence type="ECO:0000313" key="4">
    <source>
        <dbReference type="Proteomes" id="UP000321947"/>
    </source>
</evidence>
<dbReference type="EMBL" id="SSTD01007940">
    <property type="protein sequence ID" value="TYK17825.1"/>
    <property type="molecule type" value="Genomic_DNA"/>
</dbReference>
<dbReference type="AlphaFoldDB" id="A0A5D3D283"/>
<protein>
    <submittedName>
        <fullName evidence="2">Uncharacterized protein</fullName>
    </submittedName>
</protein>
<dbReference type="Proteomes" id="UP000321393">
    <property type="component" value="Unassembled WGS sequence"/>
</dbReference>
<comment type="caution">
    <text evidence="2">The sequence shown here is derived from an EMBL/GenBank/DDBJ whole genome shotgun (WGS) entry which is preliminary data.</text>
</comment>
<dbReference type="Proteomes" id="UP000321947">
    <property type="component" value="Unassembled WGS sequence"/>
</dbReference>
<accession>A0A5D3D283</accession>
<gene>
    <name evidence="2" type="ORF">E5676_scaffold306G00770</name>
    <name evidence="1" type="ORF">E6C27_scaffold333G00740</name>
</gene>
<proteinExistence type="predicted"/>
<name>A0A5D3D283_CUCMM</name>
<evidence type="ECO:0000313" key="1">
    <source>
        <dbReference type="EMBL" id="KAA0040849.1"/>
    </source>
</evidence>
<evidence type="ECO:0000313" key="3">
    <source>
        <dbReference type="Proteomes" id="UP000321393"/>
    </source>
</evidence>
<dbReference type="EMBL" id="SSTE01017061">
    <property type="protein sequence ID" value="KAA0040849.1"/>
    <property type="molecule type" value="Genomic_DNA"/>
</dbReference>
<organism evidence="2 4">
    <name type="scientific">Cucumis melo var. makuwa</name>
    <name type="common">Oriental melon</name>
    <dbReference type="NCBI Taxonomy" id="1194695"/>
    <lineage>
        <taxon>Eukaryota</taxon>
        <taxon>Viridiplantae</taxon>
        <taxon>Streptophyta</taxon>
        <taxon>Embryophyta</taxon>
        <taxon>Tracheophyta</taxon>
        <taxon>Spermatophyta</taxon>
        <taxon>Magnoliopsida</taxon>
        <taxon>eudicotyledons</taxon>
        <taxon>Gunneridae</taxon>
        <taxon>Pentapetalae</taxon>
        <taxon>rosids</taxon>
        <taxon>fabids</taxon>
        <taxon>Cucurbitales</taxon>
        <taxon>Cucurbitaceae</taxon>
        <taxon>Benincaseae</taxon>
        <taxon>Cucumis</taxon>
    </lineage>
</organism>